<dbReference type="EMBL" id="LSSL01001671">
    <property type="protein sequence ID" value="OLY82297.1"/>
    <property type="molecule type" value="Genomic_DNA"/>
</dbReference>
<dbReference type="AlphaFoldDB" id="A0A1R0GZK1"/>
<evidence type="ECO:0000313" key="3">
    <source>
        <dbReference type="Proteomes" id="UP000187455"/>
    </source>
</evidence>
<keyword evidence="3" id="KW-1185">Reference proteome</keyword>
<evidence type="ECO:0000313" key="2">
    <source>
        <dbReference type="EMBL" id="OLY82297.1"/>
    </source>
</evidence>
<reference evidence="2 3" key="1">
    <citation type="journal article" date="2016" name="Mol. Biol. Evol.">
        <title>Genome-Wide Survey of Gut Fungi (Harpellales) Reveals the First Horizontally Transferred Ubiquitin Gene from a Mosquito Host.</title>
        <authorList>
            <person name="Wang Y."/>
            <person name="White M.M."/>
            <person name="Kvist S."/>
            <person name="Moncalvo J.M."/>
        </authorList>
    </citation>
    <scope>NUCLEOTIDE SEQUENCE [LARGE SCALE GENOMIC DNA]</scope>
    <source>
        <strain evidence="2 3">ALG-7-W6</strain>
    </source>
</reference>
<feature type="compositionally biased region" description="Polar residues" evidence="1">
    <location>
        <begin position="104"/>
        <end position="114"/>
    </location>
</feature>
<accession>A0A1R0GZK1</accession>
<organism evidence="2 3">
    <name type="scientific">Smittium mucronatum</name>
    <dbReference type="NCBI Taxonomy" id="133383"/>
    <lineage>
        <taxon>Eukaryota</taxon>
        <taxon>Fungi</taxon>
        <taxon>Fungi incertae sedis</taxon>
        <taxon>Zoopagomycota</taxon>
        <taxon>Kickxellomycotina</taxon>
        <taxon>Harpellomycetes</taxon>
        <taxon>Harpellales</taxon>
        <taxon>Legeriomycetaceae</taxon>
        <taxon>Smittium</taxon>
    </lineage>
</organism>
<name>A0A1R0GZK1_9FUNG</name>
<feature type="region of interest" description="Disordered" evidence="1">
    <location>
        <begin position="30"/>
        <end position="114"/>
    </location>
</feature>
<gene>
    <name evidence="2" type="ORF">AYI68_g3585</name>
</gene>
<comment type="caution">
    <text evidence="2">The sequence shown here is derived from an EMBL/GenBank/DDBJ whole genome shotgun (WGS) entry which is preliminary data.</text>
</comment>
<dbReference type="Proteomes" id="UP000187455">
    <property type="component" value="Unassembled WGS sequence"/>
</dbReference>
<feature type="compositionally biased region" description="Basic and acidic residues" evidence="1">
    <location>
        <begin position="90"/>
        <end position="99"/>
    </location>
</feature>
<feature type="compositionally biased region" description="Polar residues" evidence="1">
    <location>
        <begin position="74"/>
        <end position="83"/>
    </location>
</feature>
<proteinExistence type="predicted"/>
<feature type="compositionally biased region" description="Basic residues" evidence="1">
    <location>
        <begin position="35"/>
        <end position="44"/>
    </location>
</feature>
<evidence type="ECO:0000256" key="1">
    <source>
        <dbReference type="SAM" id="MobiDB-lite"/>
    </source>
</evidence>
<protein>
    <submittedName>
        <fullName evidence="2">Uncharacterized protein</fullName>
    </submittedName>
</protein>
<sequence length="114" mass="12661">MNFIENPKHFVESYVKPLIDSEKFDAQLAANNTSKRPKFRKPFRGRQQFEGRSSLIGTNPATALITETAAPRSGSPSRVQESLDQAHGQPEGRKNRNEGFPDQFQGSGTENNGL</sequence>